<keyword evidence="6" id="KW-0808">Transferase</keyword>
<feature type="transmembrane region" description="Helical" evidence="5">
    <location>
        <begin position="78"/>
        <end position="111"/>
    </location>
</feature>
<keyword evidence="2 5" id="KW-0812">Transmembrane</keyword>
<evidence type="ECO:0000256" key="3">
    <source>
        <dbReference type="ARBA" id="ARBA00022989"/>
    </source>
</evidence>
<proteinExistence type="predicted"/>
<organism evidence="6 7">
    <name type="scientific">Flavisolibacter ginsengisoli DSM 18119</name>
    <dbReference type="NCBI Taxonomy" id="1121884"/>
    <lineage>
        <taxon>Bacteria</taxon>
        <taxon>Pseudomonadati</taxon>
        <taxon>Bacteroidota</taxon>
        <taxon>Chitinophagia</taxon>
        <taxon>Chitinophagales</taxon>
        <taxon>Chitinophagaceae</taxon>
        <taxon>Flavisolibacter</taxon>
    </lineage>
</organism>
<feature type="transmembrane region" description="Helical" evidence="5">
    <location>
        <begin position="263"/>
        <end position="283"/>
    </location>
</feature>
<feature type="transmembrane region" description="Helical" evidence="5">
    <location>
        <begin position="232"/>
        <end position="251"/>
    </location>
</feature>
<name>A0A1M4W696_9BACT</name>
<evidence type="ECO:0000256" key="1">
    <source>
        <dbReference type="ARBA" id="ARBA00004141"/>
    </source>
</evidence>
<dbReference type="RefSeq" id="WP_072834236.1">
    <property type="nucleotide sequence ID" value="NZ_FQUU01000003.1"/>
</dbReference>
<feature type="transmembrane region" description="Helical" evidence="5">
    <location>
        <begin position="155"/>
        <end position="175"/>
    </location>
</feature>
<comment type="subcellular location">
    <subcellularLocation>
        <location evidence="1">Membrane</location>
        <topology evidence="1">Multi-pass membrane protein</topology>
    </subcellularLocation>
</comment>
<evidence type="ECO:0000313" key="7">
    <source>
        <dbReference type="Proteomes" id="UP000184048"/>
    </source>
</evidence>
<evidence type="ECO:0000256" key="2">
    <source>
        <dbReference type="ARBA" id="ARBA00022692"/>
    </source>
</evidence>
<dbReference type="AlphaFoldDB" id="A0A1M4W696"/>
<feature type="transmembrane region" description="Helical" evidence="5">
    <location>
        <begin position="202"/>
        <end position="220"/>
    </location>
</feature>
<keyword evidence="7" id="KW-1185">Reference proteome</keyword>
<evidence type="ECO:0000256" key="4">
    <source>
        <dbReference type="ARBA" id="ARBA00023136"/>
    </source>
</evidence>
<dbReference type="GO" id="GO:0016020">
    <property type="term" value="C:membrane"/>
    <property type="evidence" value="ECO:0007669"/>
    <property type="project" value="UniProtKB-SubCell"/>
</dbReference>
<feature type="transmembrane region" description="Helical" evidence="5">
    <location>
        <begin position="6"/>
        <end position="25"/>
    </location>
</feature>
<evidence type="ECO:0000256" key="5">
    <source>
        <dbReference type="SAM" id="Phobius"/>
    </source>
</evidence>
<dbReference type="Pfam" id="PF01040">
    <property type="entry name" value="UbiA"/>
    <property type="match status" value="1"/>
</dbReference>
<gene>
    <name evidence="6" type="ORF">SAMN02745131_01106</name>
</gene>
<accession>A0A1M4W696</accession>
<dbReference type="STRING" id="1121884.SAMN02745131_01106"/>
<dbReference type="InterPro" id="IPR000537">
    <property type="entry name" value="UbiA_prenyltransferase"/>
</dbReference>
<keyword evidence="4 5" id="KW-0472">Membrane</keyword>
<dbReference type="Gene3D" id="1.20.120.1780">
    <property type="entry name" value="UbiA prenyltransferase"/>
    <property type="match status" value="1"/>
</dbReference>
<dbReference type="EMBL" id="FQUU01000003">
    <property type="protein sequence ID" value="SHE76804.1"/>
    <property type="molecule type" value="Genomic_DNA"/>
</dbReference>
<sequence>MLHPSTIQLLRFHFSLFLLPVYLFAISQVPTVDFTKAIIIFIILHFLVYPSSNGYNSYMDRDTSPIGGLKNPLQPTRQLYRITIIMDVIAVLTGLLISIYFSVGILLYILASRAYSSRQIRLKRYPVIGFLTVFIFQGALVFYITYIGTNPSTDLYAPILPCIISSCLIAALYPLTQIYQHKEDKDDGVTTISYLVGKRGTFILSMCLFLGATFLMYLFFTQRHEMNIWFRYLLIMLPVVLFFLTWMRKVWISEKEANFKNSLRMNVIATLCTTIFFVTLILFKP</sequence>
<protein>
    <submittedName>
        <fullName evidence="6">1,4-dihydroxy-2-naphthoate octaprenyltransferase</fullName>
    </submittedName>
</protein>
<evidence type="ECO:0000313" key="6">
    <source>
        <dbReference type="EMBL" id="SHE76804.1"/>
    </source>
</evidence>
<feature type="transmembrane region" description="Helical" evidence="5">
    <location>
        <begin position="127"/>
        <end position="149"/>
    </location>
</feature>
<keyword evidence="3 5" id="KW-1133">Transmembrane helix</keyword>
<dbReference type="GO" id="GO:0016765">
    <property type="term" value="F:transferase activity, transferring alkyl or aryl (other than methyl) groups"/>
    <property type="evidence" value="ECO:0007669"/>
    <property type="project" value="InterPro"/>
</dbReference>
<feature type="transmembrane region" description="Helical" evidence="5">
    <location>
        <begin position="37"/>
        <end position="58"/>
    </location>
</feature>
<reference evidence="6 7" key="1">
    <citation type="submission" date="2016-11" db="EMBL/GenBank/DDBJ databases">
        <authorList>
            <person name="Jaros S."/>
            <person name="Januszkiewicz K."/>
            <person name="Wedrychowicz H."/>
        </authorList>
    </citation>
    <scope>NUCLEOTIDE SEQUENCE [LARGE SCALE GENOMIC DNA]</scope>
    <source>
        <strain evidence="6 7">DSM 18119</strain>
    </source>
</reference>
<dbReference type="OrthoDB" id="665023at2"/>
<dbReference type="Proteomes" id="UP000184048">
    <property type="component" value="Unassembled WGS sequence"/>
</dbReference>